<reference evidence="1 2" key="1">
    <citation type="journal article" date="2009" name="BMC Genomics">
        <title>Genomic sequence, organization and characteristics of a new nucleopolyhedrovirus isolated from Clanis bilineata larva.</title>
        <authorList>
            <person name="Zhu S.Y."/>
            <person name="Yi J.P."/>
            <person name="Shen W.D."/>
            <person name="Wang L.Q."/>
            <person name="He H.G."/>
            <person name="Wang Y."/>
            <person name="Li B."/>
            <person name="Wang W.B."/>
        </authorList>
    </citation>
    <scope>NUCLEOTIDE SEQUENCE [LARGE SCALE GENOMIC DNA]</scope>
    <source>
        <strain evidence="1">DZ1</strain>
    </source>
</reference>
<sequence length="70" mass="8750">MQNQYTCCYICGEMLYLYKKYHKRQASNSFFDKRRVIKRNMRCFCTTCYKDIFLYKKPFYKLTHKMNVCL</sequence>
<proteinExistence type="predicted"/>
<dbReference type="Proteomes" id="UP000214353">
    <property type="component" value="Segment"/>
</dbReference>
<dbReference type="EMBL" id="DQ504428">
    <property type="protein sequence ID" value="ABF47376.1"/>
    <property type="molecule type" value="Genomic_DNA"/>
</dbReference>
<evidence type="ECO:0000313" key="1">
    <source>
        <dbReference type="EMBL" id="ABF47376.1"/>
    </source>
</evidence>
<organism evidence="1 2">
    <name type="scientific">Clanis bilineata nucleopolyhedrovirus</name>
    <dbReference type="NCBI Taxonomy" id="1307957"/>
    <lineage>
        <taxon>Viruses</taxon>
        <taxon>Viruses incertae sedis</taxon>
        <taxon>Naldaviricetes</taxon>
        <taxon>Lefavirales</taxon>
        <taxon>Baculoviridae</taxon>
        <taxon>Alphabaculovirus</taxon>
        <taxon>Alphabaculovirus clabilineatae</taxon>
    </lineage>
</organism>
<evidence type="ECO:0000313" key="2">
    <source>
        <dbReference type="Proteomes" id="UP000214353"/>
    </source>
</evidence>
<dbReference type="GeneID" id="5141866"/>
<name>Q0N467_9ABAC</name>
<protein>
    <submittedName>
        <fullName evidence="1">Ac43-like protein</fullName>
    </submittedName>
</protein>
<dbReference type="RefSeq" id="YP_717571.1">
    <property type="nucleotide sequence ID" value="NC_008293.1"/>
</dbReference>
<keyword evidence="2" id="KW-1185">Reference proteome</keyword>
<dbReference type="OrthoDB" id="24008at10239"/>
<dbReference type="KEGG" id="vg:5141866"/>
<accession>Q0N467</accession>